<dbReference type="Proteomes" id="UP000053237">
    <property type="component" value="Unassembled WGS sequence"/>
</dbReference>
<dbReference type="AlphaFoldDB" id="A0A024GL44"/>
<reference evidence="1 2" key="1">
    <citation type="submission" date="2012-05" db="EMBL/GenBank/DDBJ databases">
        <title>Recombination and specialization in a pathogen metapopulation.</title>
        <authorList>
            <person name="Gardiner A."/>
            <person name="Kemen E."/>
            <person name="Schultz-Larsen T."/>
            <person name="MacLean D."/>
            <person name="Van Oosterhout C."/>
            <person name="Jones J.D.G."/>
        </authorList>
    </citation>
    <scope>NUCLEOTIDE SEQUENCE [LARGE SCALE GENOMIC DNA]</scope>
    <source>
        <strain evidence="1 2">Ac Nc2</strain>
    </source>
</reference>
<comment type="caution">
    <text evidence="1">The sequence shown here is derived from an EMBL/GenBank/DDBJ whole genome shotgun (WGS) entry which is preliminary data.</text>
</comment>
<dbReference type="EMBL" id="CAIX01000171">
    <property type="protein sequence ID" value="CCI47473.1"/>
    <property type="molecule type" value="Genomic_DNA"/>
</dbReference>
<sequence length="158" mass="18285">MAAHMLAEAFFLGIHSSANWTFEPFLSITHHSNRLKFHRKVQRRQILQRTIFHFDCIGSARAFVKLHSASSVKLHIAECTSEWMQFGLIDRFARNRIAEWIHFHAKAMLSGIHFTTCGYVSCNDTSGYHRFKLVHVFANISKFGKHLFGAISNYFVKI</sequence>
<name>A0A024GL44_9STRA</name>
<proteinExistence type="predicted"/>
<gene>
    <name evidence="1" type="ORF">BN9_084800</name>
</gene>
<evidence type="ECO:0000313" key="1">
    <source>
        <dbReference type="EMBL" id="CCI47473.1"/>
    </source>
</evidence>
<evidence type="ECO:0000313" key="2">
    <source>
        <dbReference type="Proteomes" id="UP000053237"/>
    </source>
</evidence>
<dbReference type="InParanoid" id="A0A024GL44"/>
<organism evidence="1 2">
    <name type="scientific">Albugo candida</name>
    <dbReference type="NCBI Taxonomy" id="65357"/>
    <lineage>
        <taxon>Eukaryota</taxon>
        <taxon>Sar</taxon>
        <taxon>Stramenopiles</taxon>
        <taxon>Oomycota</taxon>
        <taxon>Peronosporomycetes</taxon>
        <taxon>Albuginales</taxon>
        <taxon>Albuginaceae</taxon>
        <taxon>Albugo</taxon>
    </lineage>
</organism>
<accession>A0A024GL44</accession>
<keyword evidence="2" id="KW-1185">Reference proteome</keyword>
<protein>
    <submittedName>
        <fullName evidence="1">Uncharacterized protein</fullName>
    </submittedName>
</protein>